<dbReference type="CDD" id="cd19433">
    <property type="entry name" value="lipocalin_CpcS-CpeS"/>
    <property type="match status" value="1"/>
</dbReference>
<comment type="similarity">
    <text evidence="1 3">Belongs to the CpcS/CpeS biliprotein lyase family.</text>
</comment>
<dbReference type="AlphaFoldDB" id="A0A0C1YIQ8"/>
<reference evidence="4" key="2">
    <citation type="journal article" date="2015" name="Genome Announc.">
        <title>Draft Genome Sequence of Filamentous Marine Cyanobacterium Lyngbya confervoides Strain BDU141951.</title>
        <authorList>
            <person name="Chandrababunaidu M.M."/>
            <person name="Sen D."/>
            <person name="Tripathy S."/>
        </authorList>
    </citation>
    <scope>NUCLEOTIDE SEQUENCE</scope>
    <source>
        <strain evidence="4">BDU141951</strain>
    </source>
</reference>
<dbReference type="GO" id="GO:0017006">
    <property type="term" value="P:protein-tetrapyrrole linkage"/>
    <property type="evidence" value="ECO:0007669"/>
    <property type="project" value="UniProtKB-UniRule"/>
</dbReference>
<sequence>MEAMDFFQMSEGRWISQRTTHHLAMRRTELGQLEINASVLPATDSKVVEICQMHDVDPARAIGGAAVSWQGSMQWDEEGQTQEGATVLVLVPDTDSAQSGQLLREKGYAETSPVVGRYQVDDQDGLVLTTDYSTMSSVERFWFPNATTRIRTSTVIGLSNTASFCVETRMDVPDESSTVPSGDVAPEAIAIPAAQYSVLGW</sequence>
<dbReference type="Pfam" id="PF09367">
    <property type="entry name" value="CpeS"/>
    <property type="match status" value="1"/>
</dbReference>
<evidence type="ECO:0000256" key="1">
    <source>
        <dbReference type="ARBA" id="ARBA00010681"/>
    </source>
</evidence>
<dbReference type="GO" id="GO:0016829">
    <property type="term" value="F:lyase activity"/>
    <property type="evidence" value="ECO:0007669"/>
    <property type="project" value="UniProtKB-KW"/>
</dbReference>
<reference evidence="4" key="1">
    <citation type="submission" date="2014-11" db="EMBL/GenBank/DDBJ databases">
        <authorList>
            <person name="Malar M.C."/>
            <person name="Sen D."/>
            <person name="Tripathy S."/>
        </authorList>
    </citation>
    <scope>NUCLEOTIDE SEQUENCE</scope>
    <source>
        <strain evidence="4">BDU141951</strain>
    </source>
</reference>
<evidence type="ECO:0000256" key="2">
    <source>
        <dbReference type="ARBA" id="ARBA00023239"/>
    </source>
</evidence>
<accession>A0A0C1YIQ8</accession>
<dbReference type="HAMAP" id="MF_01459">
    <property type="entry name" value="Chrphore_lyase_CpxS"/>
    <property type="match status" value="1"/>
</dbReference>
<keyword evidence="2 3" id="KW-0456">Lyase</keyword>
<gene>
    <name evidence="3" type="primary">cpcS</name>
    <name evidence="4" type="ORF">QQ91_018245</name>
</gene>
<dbReference type="Gene3D" id="2.40.128.20">
    <property type="match status" value="1"/>
</dbReference>
<dbReference type="EC" id="4.-.-.-" evidence="3"/>
<reference evidence="4" key="3">
    <citation type="submission" date="2020-02" db="EMBL/GenBank/DDBJ databases">
        <authorList>
            <person name="Sarangi A.N."/>
            <person name="Ghosh S."/>
            <person name="Mukherjee M."/>
            <person name="Tripathy S."/>
        </authorList>
    </citation>
    <scope>NUCLEOTIDE SEQUENCE</scope>
    <source>
        <strain evidence="4">BDU141951</strain>
    </source>
</reference>
<dbReference type="InterPro" id="IPR018536">
    <property type="entry name" value="CpcS/CpeS"/>
</dbReference>
<comment type="function">
    <text evidence="3">Covalently attaches a chromophore to Cys residue(s) of phycobiliproteins.</text>
</comment>
<dbReference type="InterPro" id="IPR012674">
    <property type="entry name" value="Calycin"/>
</dbReference>
<protein>
    <recommendedName>
        <fullName evidence="3">Chromophore lyase CpcS/CpeS</fullName>
        <ecNumber evidence="3">4.-.-.-</ecNumber>
    </recommendedName>
</protein>
<evidence type="ECO:0000256" key="3">
    <source>
        <dbReference type="HAMAP-Rule" id="MF_01459"/>
    </source>
</evidence>
<dbReference type="EMBL" id="JTHE02000003">
    <property type="protein sequence ID" value="NEV69044.1"/>
    <property type="molecule type" value="Genomic_DNA"/>
</dbReference>
<proteinExistence type="inferred from homology"/>
<evidence type="ECO:0000313" key="4">
    <source>
        <dbReference type="EMBL" id="NEV69044.1"/>
    </source>
</evidence>
<comment type="caution">
    <text evidence="4">The sequence shown here is derived from an EMBL/GenBank/DDBJ whole genome shotgun (WGS) entry which is preliminary data.</text>
</comment>
<organism evidence="4">
    <name type="scientific">Lyngbya confervoides BDU141951</name>
    <dbReference type="NCBI Taxonomy" id="1574623"/>
    <lineage>
        <taxon>Bacteria</taxon>
        <taxon>Bacillati</taxon>
        <taxon>Cyanobacteriota</taxon>
        <taxon>Cyanophyceae</taxon>
        <taxon>Oscillatoriophycideae</taxon>
        <taxon>Oscillatoriales</taxon>
        <taxon>Microcoleaceae</taxon>
        <taxon>Lyngbya</taxon>
    </lineage>
</organism>
<name>A0A0C1YIQ8_9CYAN</name>